<sequence>MTGKCLIQIVFHLFYEKLFVLSISRSYFELISREVPLKSRFDHIKRLESSKFD</sequence>
<dbReference type="Proteomes" id="UP001062846">
    <property type="component" value="Chromosome 3"/>
</dbReference>
<dbReference type="EMBL" id="CM046390">
    <property type="protein sequence ID" value="KAI8563862.1"/>
    <property type="molecule type" value="Genomic_DNA"/>
</dbReference>
<name>A0ACC0PGM3_RHOML</name>
<evidence type="ECO:0000313" key="1">
    <source>
        <dbReference type="EMBL" id="KAI8563862.1"/>
    </source>
</evidence>
<evidence type="ECO:0000313" key="2">
    <source>
        <dbReference type="Proteomes" id="UP001062846"/>
    </source>
</evidence>
<reference evidence="1" key="1">
    <citation type="submission" date="2022-02" db="EMBL/GenBank/DDBJ databases">
        <title>Plant Genome Project.</title>
        <authorList>
            <person name="Zhang R.-G."/>
        </authorList>
    </citation>
    <scope>NUCLEOTIDE SEQUENCE</scope>
    <source>
        <strain evidence="1">AT1</strain>
    </source>
</reference>
<protein>
    <submittedName>
        <fullName evidence="1">Uncharacterized protein</fullName>
    </submittedName>
</protein>
<accession>A0ACC0PGM3</accession>
<comment type="caution">
    <text evidence="1">The sequence shown here is derived from an EMBL/GenBank/DDBJ whole genome shotgun (WGS) entry which is preliminary data.</text>
</comment>
<gene>
    <name evidence="1" type="ORF">RHMOL_Rhmol03G0142100</name>
</gene>
<keyword evidence="2" id="KW-1185">Reference proteome</keyword>
<organism evidence="1 2">
    <name type="scientific">Rhododendron molle</name>
    <name type="common">Chinese azalea</name>
    <name type="synonym">Azalea mollis</name>
    <dbReference type="NCBI Taxonomy" id="49168"/>
    <lineage>
        <taxon>Eukaryota</taxon>
        <taxon>Viridiplantae</taxon>
        <taxon>Streptophyta</taxon>
        <taxon>Embryophyta</taxon>
        <taxon>Tracheophyta</taxon>
        <taxon>Spermatophyta</taxon>
        <taxon>Magnoliopsida</taxon>
        <taxon>eudicotyledons</taxon>
        <taxon>Gunneridae</taxon>
        <taxon>Pentapetalae</taxon>
        <taxon>asterids</taxon>
        <taxon>Ericales</taxon>
        <taxon>Ericaceae</taxon>
        <taxon>Ericoideae</taxon>
        <taxon>Rhodoreae</taxon>
        <taxon>Rhododendron</taxon>
    </lineage>
</organism>
<proteinExistence type="predicted"/>